<sequence length="433" mass="49236">MDYLIDTTTDQLHSTGGIALVGKICERIGFGSASSTVPHPEILKSLVGLFVKGRTRYEEMELFRRDRLFRDSFGLAYVPAPETLRLYLERMTPSHVQEEVERATISLLKRSTLTPIQTGIQSYVPVDVDTSPFDNSKSHKEGVSRTYKQFDGYHPIFSYIGCEGYMLSCELREGKQHCQNGTPAYLKRTIGLLGQLPITTPVLFRLDGGNDAADTLETLSGHEDQFFIVKRNLRRELPEYWLSVAQSEGVITYHDGTKTVYTGFHTGKTPTDDGPDMDIIFEVTLRRVAHDGTRLLFPEISVETFWTNLYEPPETVIALYRDHGTSEQFHSELKSDMNVERLPSGKFAVNAMILQVAMVAFNILRFLGQSVLGMEELPYKTGVTRKRLRKVIDDLIRVAVKLVYHARQHVIKLWDRDPWLGCFRKLYDICGAL</sequence>
<evidence type="ECO:0000313" key="3">
    <source>
        <dbReference type="Proteomes" id="UP000018680"/>
    </source>
</evidence>
<dbReference type="RefSeq" id="WP_024268917.1">
    <property type="nucleotide sequence ID" value="NC_023035.1"/>
</dbReference>
<dbReference type="EMBL" id="CP006939">
    <property type="protein sequence ID" value="AHC16017.1"/>
    <property type="molecule type" value="Genomic_DNA"/>
</dbReference>
<dbReference type="Proteomes" id="UP000018680">
    <property type="component" value="Chromosome"/>
</dbReference>
<keyword evidence="3" id="KW-1185">Reference proteome</keyword>
<protein>
    <submittedName>
        <fullName evidence="2">Mobile element protein</fullName>
    </submittedName>
</protein>
<organism evidence="2 3">
    <name type="scientific">Salinispira pacifica</name>
    <dbReference type="NCBI Taxonomy" id="1307761"/>
    <lineage>
        <taxon>Bacteria</taxon>
        <taxon>Pseudomonadati</taxon>
        <taxon>Spirochaetota</taxon>
        <taxon>Spirochaetia</taxon>
        <taxon>Spirochaetales</taxon>
        <taxon>Spirochaetaceae</taxon>
        <taxon>Salinispira</taxon>
    </lineage>
</organism>
<proteinExistence type="predicted"/>
<dbReference type="OrthoDB" id="1376257at2"/>
<feature type="domain" description="Transposase DDE" evidence="1">
    <location>
        <begin position="41"/>
        <end position="427"/>
    </location>
</feature>
<accession>V5WJQ9</accession>
<dbReference type="InterPro" id="IPR025668">
    <property type="entry name" value="Tnp_DDE_dom"/>
</dbReference>
<evidence type="ECO:0000313" key="2">
    <source>
        <dbReference type="EMBL" id="AHC16017.1"/>
    </source>
</evidence>
<name>V5WJQ9_9SPIO</name>
<dbReference type="eggNOG" id="COG3385">
    <property type="taxonomic scope" value="Bacteria"/>
</dbReference>
<dbReference type="STRING" id="1307761.L21SP2_2665"/>
<dbReference type="InterPro" id="IPR047960">
    <property type="entry name" value="Transpos_IS1380"/>
</dbReference>
<dbReference type="SUPFAM" id="SSF53098">
    <property type="entry name" value="Ribonuclease H-like"/>
    <property type="match status" value="1"/>
</dbReference>
<gene>
    <name evidence="2" type="ORF">L21SP2_2665</name>
</gene>
<dbReference type="AlphaFoldDB" id="V5WJQ9"/>
<reference evidence="2 3" key="1">
    <citation type="journal article" date="2015" name="Stand. Genomic Sci.">
        <title>Complete genome sequence and description of Salinispira pacifica gen. nov., sp. nov., a novel spirochaete isolated form a hypersaline microbial mat.</title>
        <authorList>
            <person name="Ben Hania W."/>
            <person name="Joseph M."/>
            <person name="Schumann P."/>
            <person name="Bunk B."/>
            <person name="Fiebig A."/>
            <person name="Sproer C."/>
            <person name="Klenk H.P."/>
            <person name="Fardeau M.L."/>
            <person name="Spring S."/>
        </authorList>
    </citation>
    <scope>NUCLEOTIDE SEQUENCE [LARGE SCALE GENOMIC DNA]</scope>
    <source>
        <strain evidence="2 3">L21-RPul-D2</strain>
    </source>
</reference>
<evidence type="ECO:0000259" key="1">
    <source>
        <dbReference type="Pfam" id="PF13701"/>
    </source>
</evidence>
<dbReference type="InterPro" id="IPR012337">
    <property type="entry name" value="RNaseH-like_sf"/>
</dbReference>
<dbReference type="HOGENOM" id="CLU_049587_0_0_12"/>
<dbReference type="KEGG" id="slr:L21SP2_2665"/>
<dbReference type="NCBIfam" id="NF033539">
    <property type="entry name" value="transpos_IS1380"/>
    <property type="match status" value="1"/>
</dbReference>
<dbReference type="Pfam" id="PF13701">
    <property type="entry name" value="DDE_Tnp_1_4"/>
    <property type="match status" value="1"/>
</dbReference>